<dbReference type="RefSeq" id="WP_003146946.1">
    <property type="nucleotide sequence ID" value="NZ_GL883583.1"/>
</dbReference>
<accession>A0AA87AU99</accession>
<dbReference type="InterPro" id="IPR036264">
    <property type="entry name" value="Bact_exopeptidase_dim_dom"/>
</dbReference>
<dbReference type="EMBL" id="ACRO01000011">
    <property type="protein sequence ID" value="EGF88667.1"/>
    <property type="molecule type" value="Genomic_DNA"/>
</dbReference>
<dbReference type="Gene3D" id="3.30.70.360">
    <property type="match status" value="1"/>
</dbReference>
<gene>
    <name evidence="2" type="ORF">HMPREF0428_00871</name>
</gene>
<dbReference type="InterPro" id="IPR011650">
    <property type="entry name" value="Peptidase_M20_dimer"/>
</dbReference>
<organism evidence="2 3">
    <name type="scientific">Gemella haemolysans M341</name>
    <dbReference type="NCBI Taxonomy" id="562981"/>
    <lineage>
        <taxon>Bacteria</taxon>
        <taxon>Bacillati</taxon>
        <taxon>Bacillota</taxon>
        <taxon>Bacilli</taxon>
        <taxon>Bacillales</taxon>
        <taxon>Gemellaceae</taxon>
        <taxon>Gemella</taxon>
    </lineage>
</organism>
<dbReference type="Proteomes" id="UP000004773">
    <property type="component" value="Unassembled WGS sequence"/>
</dbReference>
<dbReference type="AlphaFoldDB" id="A0AA87AU99"/>
<comment type="caution">
    <text evidence="2">The sequence shown here is derived from an EMBL/GenBank/DDBJ whole genome shotgun (WGS) entry which is preliminary data.</text>
</comment>
<dbReference type="GO" id="GO:0016787">
    <property type="term" value="F:hydrolase activity"/>
    <property type="evidence" value="ECO:0007669"/>
    <property type="project" value="UniProtKB-ARBA"/>
</dbReference>
<evidence type="ECO:0000259" key="1">
    <source>
        <dbReference type="Pfam" id="PF07687"/>
    </source>
</evidence>
<evidence type="ECO:0000313" key="3">
    <source>
        <dbReference type="Proteomes" id="UP000004773"/>
    </source>
</evidence>
<protein>
    <recommendedName>
        <fullName evidence="1">Peptidase M20 dimerisation domain-containing protein</fullName>
    </recommendedName>
</protein>
<feature type="domain" description="Peptidase M20 dimerisation" evidence="1">
    <location>
        <begin position="3"/>
        <end position="63"/>
    </location>
</feature>
<dbReference type="SUPFAM" id="SSF55031">
    <property type="entry name" value="Bacterial exopeptidase dimerisation domain"/>
    <property type="match status" value="1"/>
</dbReference>
<reference evidence="2 3" key="1">
    <citation type="submission" date="2011-03" db="EMBL/GenBank/DDBJ databases">
        <title>The Genome Sequence of Gemella haemolysans M341.</title>
        <authorList>
            <consortium name="The Broad Institute Genome Sequencing Platform"/>
            <consortium name="The Broad Institute Genome Sequencing Center for Infectious Disease"/>
            <person name="Earl A."/>
            <person name="Ward D."/>
            <person name="Feldgarden M."/>
            <person name="Gevers D."/>
            <person name="Sibley C.D."/>
            <person name="Field T.R."/>
            <person name="Grinwis M."/>
            <person name="Eshaghurshan C.S."/>
            <person name="Surette M.G."/>
            <person name="Young S.K."/>
            <person name="Zeng Q."/>
            <person name="Gargeya S."/>
            <person name="Fitzgerald M."/>
            <person name="Haas B."/>
            <person name="Abouelleil A."/>
            <person name="Alvarado L."/>
            <person name="Arachchi H.M."/>
            <person name="Berlin A."/>
            <person name="Brown A."/>
            <person name="Chapman S.B."/>
            <person name="Chen Z."/>
            <person name="Dunbar C."/>
            <person name="Freedman E."/>
            <person name="Gearin G."/>
            <person name="Gellesch M."/>
            <person name="Goldberg J."/>
            <person name="Griggs A."/>
            <person name="Gujja S."/>
            <person name="Heilman E.R."/>
            <person name="Heiman D."/>
            <person name="Howarth C."/>
            <person name="Larson L."/>
            <person name="Lui A."/>
            <person name="MacDonald P.J.P."/>
            <person name="Mehta T."/>
            <person name="Montmayeur A."/>
            <person name="Murphy C."/>
            <person name="Neiman D."/>
            <person name="Pearson M."/>
            <person name="Priest M."/>
            <person name="Roberts A."/>
            <person name="Saif S."/>
            <person name="Shea T."/>
            <person name="Shenoy N."/>
            <person name="Sisk P."/>
            <person name="Stolte C."/>
            <person name="Sykes S."/>
            <person name="White J."/>
            <person name="Yandava C."/>
            <person name="Wortman J."/>
            <person name="Nusbaum C."/>
            <person name="Birren B."/>
        </authorList>
    </citation>
    <scope>NUCLEOTIDE SEQUENCE [LARGE SCALE GENOMIC DNA]</scope>
    <source>
        <strain evidence="2 3">M341</strain>
    </source>
</reference>
<name>A0AA87AU99_9BACL</name>
<sequence>MNTYLVTIYGKGGHGAEPHEAIDTTVIAGEFVRKTTKYKNIEIISVKSGDAFNVISGMAEIILKTDNLEQLKSILSSLLIYYSEQTRFEIIKN</sequence>
<dbReference type="Pfam" id="PF07687">
    <property type="entry name" value="M20_dimer"/>
    <property type="match status" value="1"/>
</dbReference>
<evidence type="ECO:0000313" key="2">
    <source>
        <dbReference type="EMBL" id="EGF88667.1"/>
    </source>
</evidence>
<proteinExistence type="predicted"/>